<feature type="domain" description="GRHL1/CP2 C-terminal" evidence="2">
    <location>
        <begin position="68"/>
        <end position="121"/>
    </location>
</feature>
<dbReference type="Gene3D" id="1.10.150.50">
    <property type="entry name" value="Transcription Factor, Ets-1"/>
    <property type="match status" value="1"/>
</dbReference>
<dbReference type="SUPFAM" id="SSF47769">
    <property type="entry name" value="SAM/Pointed domain"/>
    <property type="match status" value="1"/>
</dbReference>
<dbReference type="Pfam" id="PF25416">
    <property type="entry name" value="GRHL1_C"/>
    <property type="match status" value="1"/>
</dbReference>
<feature type="non-terminal residue" evidence="3">
    <location>
        <position position="1"/>
    </location>
</feature>
<proteinExistence type="predicted"/>
<keyword evidence="4" id="KW-1185">Reference proteome</keyword>
<accession>A0A9D4QR60</accession>
<comment type="caution">
    <text evidence="3">The sequence shown here is derived from an EMBL/GenBank/DDBJ whole genome shotgun (WGS) entry which is preliminary data.</text>
</comment>
<dbReference type="InterPro" id="IPR013761">
    <property type="entry name" value="SAM/pointed_sf"/>
</dbReference>
<dbReference type="GO" id="GO:0000978">
    <property type="term" value="F:RNA polymerase II cis-regulatory region sequence-specific DNA binding"/>
    <property type="evidence" value="ECO:0007669"/>
    <property type="project" value="TreeGrafter"/>
</dbReference>
<protein>
    <recommendedName>
        <fullName evidence="5">SAM domain-containing protein</fullName>
    </recommendedName>
</protein>
<reference evidence="3" key="2">
    <citation type="submission" date="2020-11" db="EMBL/GenBank/DDBJ databases">
        <authorList>
            <person name="McCartney M.A."/>
            <person name="Auch B."/>
            <person name="Kono T."/>
            <person name="Mallez S."/>
            <person name="Becker A."/>
            <person name="Gohl D.M."/>
            <person name="Silverstein K.A.T."/>
            <person name="Koren S."/>
            <person name="Bechman K.B."/>
            <person name="Herman A."/>
            <person name="Abrahante J.E."/>
            <person name="Garbe J."/>
        </authorList>
    </citation>
    <scope>NUCLEOTIDE SEQUENCE</scope>
    <source>
        <strain evidence="3">Duluth1</strain>
        <tissue evidence="3">Whole animal</tissue>
    </source>
</reference>
<dbReference type="AlphaFoldDB" id="A0A9D4QR60"/>
<dbReference type="PANTHER" id="PTHR11037:SF21">
    <property type="entry name" value="GEMINI, ISOFORM C"/>
    <property type="match status" value="1"/>
</dbReference>
<name>A0A9D4QR60_DREPO</name>
<dbReference type="InterPro" id="IPR041418">
    <property type="entry name" value="SAM_3"/>
</dbReference>
<evidence type="ECO:0000259" key="1">
    <source>
        <dbReference type="Pfam" id="PF18016"/>
    </source>
</evidence>
<gene>
    <name evidence="3" type="ORF">DPMN_113991</name>
</gene>
<dbReference type="EMBL" id="JAIWYP010000004">
    <property type="protein sequence ID" value="KAH3840541.1"/>
    <property type="molecule type" value="Genomic_DNA"/>
</dbReference>
<dbReference type="PANTHER" id="PTHR11037">
    <property type="entry name" value="TRANSCRIPTION FACTOR CP2"/>
    <property type="match status" value="1"/>
</dbReference>
<reference evidence="3" key="1">
    <citation type="journal article" date="2019" name="bioRxiv">
        <title>The Genome of the Zebra Mussel, Dreissena polymorpha: A Resource for Invasive Species Research.</title>
        <authorList>
            <person name="McCartney M.A."/>
            <person name="Auch B."/>
            <person name="Kono T."/>
            <person name="Mallez S."/>
            <person name="Zhang Y."/>
            <person name="Obille A."/>
            <person name="Becker A."/>
            <person name="Abrahante J.E."/>
            <person name="Garbe J."/>
            <person name="Badalamenti J.P."/>
            <person name="Herman A."/>
            <person name="Mangelson H."/>
            <person name="Liachko I."/>
            <person name="Sullivan S."/>
            <person name="Sone E.D."/>
            <person name="Koren S."/>
            <person name="Silverstein K.A.T."/>
            <person name="Beckman K.B."/>
            <person name="Gohl D.M."/>
        </authorList>
    </citation>
    <scope>NUCLEOTIDE SEQUENCE</scope>
    <source>
        <strain evidence="3">Duluth1</strain>
        <tissue evidence="3">Whole animal</tissue>
    </source>
</reference>
<dbReference type="GO" id="GO:0005634">
    <property type="term" value="C:nucleus"/>
    <property type="evidence" value="ECO:0007669"/>
    <property type="project" value="TreeGrafter"/>
</dbReference>
<dbReference type="Proteomes" id="UP000828390">
    <property type="component" value="Unassembled WGS sequence"/>
</dbReference>
<evidence type="ECO:0000313" key="3">
    <source>
        <dbReference type="EMBL" id="KAH3840541.1"/>
    </source>
</evidence>
<dbReference type="Pfam" id="PF18016">
    <property type="entry name" value="SAM_3"/>
    <property type="match status" value="1"/>
</dbReference>
<feature type="domain" description="SAM" evidence="1">
    <location>
        <begin position="4"/>
        <end position="58"/>
    </location>
</feature>
<sequence>MSVDATAKEVEKWLNEHQFTKYTSFFQDYVGADILRLTRDDLIQICGLADSIRLENLLLSRPIRTVGPRLTLFMRVGSDTMYHAVYLEQLSCQELIQEIADLPEIVGNRDSISNICMQEPTSKIPLYLTDK</sequence>
<dbReference type="GO" id="GO:0001228">
    <property type="term" value="F:DNA-binding transcription activator activity, RNA polymerase II-specific"/>
    <property type="evidence" value="ECO:0007669"/>
    <property type="project" value="TreeGrafter"/>
</dbReference>
<evidence type="ECO:0000313" key="4">
    <source>
        <dbReference type="Proteomes" id="UP000828390"/>
    </source>
</evidence>
<evidence type="ECO:0008006" key="5">
    <source>
        <dbReference type="Google" id="ProtNLM"/>
    </source>
</evidence>
<dbReference type="InterPro" id="IPR040167">
    <property type="entry name" value="TF_CP2-like"/>
</dbReference>
<organism evidence="3 4">
    <name type="scientific">Dreissena polymorpha</name>
    <name type="common">Zebra mussel</name>
    <name type="synonym">Mytilus polymorpha</name>
    <dbReference type="NCBI Taxonomy" id="45954"/>
    <lineage>
        <taxon>Eukaryota</taxon>
        <taxon>Metazoa</taxon>
        <taxon>Spiralia</taxon>
        <taxon>Lophotrochozoa</taxon>
        <taxon>Mollusca</taxon>
        <taxon>Bivalvia</taxon>
        <taxon>Autobranchia</taxon>
        <taxon>Heteroconchia</taxon>
        <taxon>Euheterodonta</taxon>
        <taxon>Imparidentia</taxon>
        <taxon>Neoheterodontei</taxon>
        <taxon>Myida</taxon>
        <taxon>Dreissenoidea</taxon>
        <taxon>Dreissenidae</taxon>
        <taxon>Dreissena</taxon>
    </lineage>
</organism>
<dbReference type="InterPro" id="IPR057520">
    <property type="entry name" value="GRHL1/CP2_C"/>
</dbReference>
<evidence type="ECO:0000259" key="2">
    <source>
        <dbReference type="Pfam" id="PF25416"/>
    </source>
</evidence>